<dbReference type="InterPro" id="IPR051262">
    <property type="entry name" value="SMP-30/CGR1_Lactonase"/>
</dbReference>
<dbReference type="PANTHER" id="PTHR47572">
    <property type="entry name" value="LIPOPROTEIN-RELATED"/>
    <property type="match status" value="1"/>
</dbReference>
<gene>
    <name evidence="5" type="ORF">MiTe_00630</name>
</gene>
<evidence type="ECO:0000313" key="6">
    <source>
        <dbReference type="Proteomes" id="UP000324917"/>
    </source>
</evidence>
<keyword evidence="2" id="KW-0378">Hydrolase</keyword>
<dbReference type="SUPFAM" id="SSF63829">
    <property type="entry name" value="Calcium-dependent phosphotriesterase"/>
    <property type="match status" value="1"/>
</dbReference>
<comment type="similarity">
    <text evidence="1">Belongs to the SMP-30/CGR1 family.</text>
</comment>
<evidence type="ECO:0000256" key="1">
    <source>
        <dbReference type="ARBA" id="ARBA00008853"/>
    </source>
</evidence>
<dbReference type="InterPro" id="IPR013658">
    <property type="entry name" value="SGL"/>
</dbReference>
<dbReference type="Pfam" id="PF08450">
    <property type="entry name" value="SGL"/>
    <property type="match status" value="1"/>
</dbReference>
<feature type="signal peptide" evidence="3">
    <location>
        <begin position="1"/>
        <end position="28"/>
    </location>
</feature>
<evidence type="ECO:0000256" key="2">
    <source>
        <dbReference type="ARBA" id="ARBA00022801"/>
    </source>
</evidence>
<evidence type="ECO:0000256" key="3">
    <source>
        <dbReference type="SAM" id="SignalP"/>
    </source>
</evidence>
<reference evidence="5 6" key="1">
    <citation type="submission" date="2018-09" db="EMBL/GenBank/DDBJ databases">
        <title>Evolutionary history of phycoerythrin pigmentation in the water bloom-forming cyanobacterium Microcystis aeruginosa.</title>
        <authorList>
            <person name="Tanabe Y."/>
            <person name="Tanabe Y."/>
            <person name="Yamaguchi H."/>
        </authorList>
    </citation>
    <scope>NUCLEOTIDE SEQUENCE [LARGE SCALE GENOMIC DNA]</scope>
    <source>
        <strain evidence="5 6">NIES-2520</strain>
    </source>
</reference>
<dbReference type="GO" id="GO:0016787">
    <property type="term" value="F:hydrolase activity"/>
    <property type="evidence" value="ECO:0007669"/>
    <property type="project" value="UniProtKB-KW"/>
</dbReference>
<comment type="caution">
    <text evidence="5">The sequence shown here is derived from an EMBL/GenBank/DDBJ whole genome shotgun (WGS) entry which is preliminary data.</text>
</comment>
<evidence type="ECO:0000259" key="4">
    <source>
        <dbReference type="Pfam" id="PF08450"/>
    </source>
</evidence>
<protein>
    <recommendedName>
        <fullName evidence="4">SMP-30/Gluconolactonase/LRE-like region domain-containing protein</fullName>
    </recommendedName>
</protein>
<evidence type="ECO:0000313" key="5">
    <source>
        <dbReference type="EMBL" id="GCA73810.1"/>
    </source>
</evidence>
<keyword evidence="3" id="KW-0732">Signal</keyword>
<feature type="domain" description="SMP-30/Gluconolactonase/LRE-like region" evidence="4">
    <location>
        <begin position="148"/>
        <end position="296"/>
    </location>
</feature>
<proteinExistence type="inferred from homology"/>
<dbReference type="InterPro" id="IPR011042">
    <property type="entry name" value="6-blade_b-propeller_TolB-like"/>
</dbReference>
<dbReference type="EMBL" id="BHVP01000007">
    <property type="protein sequence ID" value="GCA73810.1"/>
    <property type="molecule type" value="Genomic_DNA"/>
</dbReference>
<dbReference type="PANTHER" id="PTHR47572:SF4">
    <property type="entry name" value="LACTONASE DRP35"/>
    <property type="match status" value="1"/>
</dbReference>
<accession>A0A5A5RCM8</accession>
<dbReference type="Gene3D" id="2.120.10.30">
    <property type="entry name" value="TolB, C-terminal domain"/>
    <property type="match status" value="2"/>
</dbReference>
<name>A0A5A5RCM8_MICAE</name>
<dbReference type="AlphaFoldDB" id="A0A5A5RCM8"/>
<organism evidence="5 6">
    <name type="scientific">Microcystis aeruginosa NIES-2520</name>
    <dbReference type="NCBI Taxonomy" id="2303982"/>
    <lineage>
        <taxon>Bacteria</taxon>
        <taxon>Bacillati</taxon>
        <taxon>Cyanobacteriota</taxon>
        <taxon>Cyanophyceae</taxon>
        <taxon>Oscillatoriophycideae</taxon>
        <taxon>Chroococcales</taxon>
        <taxon>Microcystaceae</taxon>
        <taxon>Microcystis</taxon>
    </lineage>
</organism>
<sequence length="368" mass="38733">MKFANLPFLSKLSVVSATVILAAGPVRGAPLDAVRWADVPLGQPGQPDGLTADAKGNIYAASFTLTSNFQPPFNNNIYVWNPNGQLLSTTPLPSQAVPLGNVAVGNTFYQLDVWNGDVLEYNLPLTNLSTPTHTYHICGGFASLFSGQGKFCGLNAIEIISDGKLLISDNGASNFGQNQGNIYYLDRANSTSGIFFSNSALDPLGFPPFGVNGLAFNHDKSALFLANMSTDTIYKLDLTGCAVSCLPGNLSIFAQGGPIDGPDNIDFDDNGLLWVSSGQKDQVVALNAQGSVVQVVGSFGGLSSDGAPIGLLQPSGIVFSQGNIYVGNESNPTLRPLNDPINIWESTSVRGTKYLHDCTDLGCINCGT</sequence>
<dbReference type="Proteomes" id="UP000324917">
    <property type="component" value="Unassembled WGS sequence"/>
</dbReference>
<dbReference type="RefSeq" id="WP_149985647.1">
    <property type="nucleotide sequence ID" value="NZ_BHVP01000007.1"/>
</dbReference>
<feature type="chain" id="PRO_5022702719" description="SMP-30/Gluconolactonase/LRE-like region domain-containing protein" evidence="3">
    <location>
        <begin position="29"/>
        <end position="368"/>
    </location>
</feature>